<dbReference type="Proteomes" id="UP000317093">
    <property type="component" value="Chromosome"/>
</dbReference>
<feature type="compositionally biased region" description="Basic and acidic residues" evidence="1">
    <location>
        <begin position="1"/>
        <end position="12"/>
    </location>
</feature>
<name>A0A518BBJ3_9BACT</name>
<dbReference type="AlphaFoldDB" id="A0A518BBJ3"/>
<proteinExistence type="predicted"/>
<feature type="region of interest" description="Disordered" evidence="1">
    <location>
        <begin position="1"/>
        <end position="25"/>
    </location>
</feature>
<keyword evidence="3" id="KW-1185">Reference proteome</keyword>
<accession>A0A518BBJ3</accession>
<sequence length="155" mass="17677">MIDDAIDRDRVVRSQPRPEPPRRRLDGTPRLFAFAMIGLLGIGCSRIDQTKFSPIFELASSFADATPSSLPDLRSQLAEQLCRLDQLSLTQRESEVMHLLREAEMEWMIADSCLDTYRAQSDSEEGYRLYRIACRHLDKGCYLATKALEMTTGLF</sequence>
<reference evidence="2 3" key="1">
    <citation type="submission" date="2019-02" db="EMBL/GenBank/DDBJ databases">
        <title>Deep-cultivation of Planctomycetes and their phenomic and genomic characterization uncovers novel biology.</title>
        <authorList>
            <person name="Wiegand S."/>
            <person name="Jogler M."/>
            <person name="Boedeker C."/>
            <person name="Pinto D."/>
            <person name="Vollmers J."/>
            <person name="Rivas-Marin E."/>
            <person name="Kohn T."/>
            <person name="Peeters S.H."/>
            <person name="Heuer A."/>
            <person name="Rast P."/>
            <person name="Oberbeckmann S."/>
            <person name="Bunk B."/>
            <person name="Jeske O."/>
            <person name="Meyerdierks A."/>
            <person name="Storesund J.E."/>
            <person name="Kallscheuer N."/>
            <person name="Luecker S."/>
            <person name="Lage O.M."/>
            <person name="Pohl T."/>
            <person name="Merkel B.J."/>
            <person name="Hornburger P."/>
            <person name="Mueller R.-W."/>
            <person name="Bruemmer F."/>
            <person name="Labrenz M."/>
            <person name="Spormann A.M."/>
            <person name="Op den Camp H."/>
            <person name="Overmann J."/>
            <person name="Amann R."/>
            <person name="Jetten M.S.M."/>
            <person name="Mascher T."/>
            <person name="Medema M.H."/>
            <person name="Devos D.P."/>
            <person name="Kaster A.-K."/>
            <person name="Ovreas L."/>
            <person name="Rohde M."/>
            <person name="Galperin M.Y."/>
            <person name="Jogler C."/>
        </authorList>
    </citation>
    <scope>NUCLEOTIDE SEQUENCE [LARGE SCALE GENOMIC DNA]</scope>
    <source>
        <strain evidence="2 3">Pan216</strain>
    </source>
</reference>
<gene>
    <name evidence="2" type="ORF">Pan216_52540</name>
</gene>
<protein>
    <submittedName>
        <fullName evidence="2">Uncharacterized protein</fullName>
    </submittedName>
</protein>
<dbReference type="RefSeq" id="WP_145262521.1">
    <property type="nucleotide sequence ID" value="NZ_CP036279.1"/>
</dbReference>
<evidence type="ECO:0000313" key="2">
    <source>
        <dbReference type="EMBL" id="QDU64364.1"/>
    </source>
</evidence>
<evidence type="ECO:0000313" key="3">
    <source>
        <dbReference type="Proteomes" id="UP000317093"/>
    </source>
</evidence>
<organism evidence="2 3">
    <name type="scientific">Kolteria novifilia</name>
    <dbReference type="NCBI Taxonomy" id="2527975"/>
    <lineage>
        <taxon>Bacteria</taxon>
        <taxon>Pseudomonadati</taxon>
        <taxon>Planctomycetota</taxon>
        <taxon>Planctomycetia</taxon>
        <taxon>Kolteriales</taxon>
        <taxon>Kolteriaceae</taxon>
        <taxon>Kolteria</taxon>
    </lineage>
</organism>
<dbReference type="KEGG" id="knv:Pan216_52540"/>
<evidence type="ECO:0000256" key="1">
    <source>
        <dbReference type="SAM" id="MobiDB-lite"/>
    </source>
</evidence>
<dbReference type="EMBL" id="CP036279">
    <property type="protein sequence ID" value="QDU64364.1"/>
    <property type="molecule type" value="Genomic_DNA"/>
</dbReference>